<keyword evidence="5" id="KW-1185">Reference proteome</keyword>
<dbReference type="InterPro" id="IPR005648">
    <property type="entry name" value="FlgD"/>
</dbReference>
<organism evidence="4 5">
    <name type="scientific">Alkalibacillus flavidus</name>
    <dbReference type="NCBI Taxonomy" id="546021"/>
    <lineage>
        <taxon>Bacteria</taxon>
        <taxon>Bacillati</taxon>
        <taxon>Bacillota</taxon>
        <taxon>Bacilli</taxon>
        <taxon>Bacillales</taxon>
        <taxon>Bacillaceae</taxon>
        <taxon>Alkalibacillus</taxon>
    </lineage>
</organism>
<evidence type="ECO:0000313" key="5">
    <source>
        <dbReference type="Proteomes" id="UP001549167"/>
    </source>
</evidence>
<dbReference type="RefSeq" id="WP_354218553.1">
    <property type="nucleotide sequence ID" value="NZ_JBEPMX010000001.1"/>
</dbReference>
<sequence>MKIDESLMLQSQNKQPIQQQGDQGLGRDAFLEILMTQLTNQNPLDPMKDKDFVAQMATFSELEQSTNMAESIEKMAENQGYSDFLQMSNLIGQSVNYEKENSDGNLEEITQTVQSVRKGEDGIVVALENGDEINSDQIIQIGQTNDGSDGGTNE</sequence>
<comment type="caution">
    <text evidence="4">The sequence shown here is derived from an EMBL/GenBank/DDBJ whole genome shotgun (WGS) entry which is preliminary data.</text>
</comment>
<name>A0ABV2KRC3_9BACI</name>
<evidence type="ECO:0000256" key="3">
    <source>
        <dbReference type="SAM" id="MobiDB-lite"/>
    </source>
</evidence>
<dbReference type="NCBIfam" id="NF007197">
    <property type="entry name" value="PRK09618.1"/>
    <property type="match status" value="1"/>
</dbReference>
<protein>
    <submittedName>
        <fullName evidence="4">Flagellar basal-body rod modification protein FlgD</fullName>
    </submittedName>
</protein>
<evidence type="ECO:0000256" key="1">
    <source>
        <dbReference type="ARBA" id="ARBA00010577"/>
    </source>
</evidence>
<keyword evidence="4" id="KW-0282">Flagellum</keyword>
<reference evidence="4 5" key="1">
    <citation type="submission" date="2024-06" db="EMBL/GenBank/DDBJ databases">
        <title>Genomic Encyclopedia of Type Strains, Phase IV (KMG-IV): sequencing the most valuable type-strain genomes for metagenomic binning, comparative biology and taxonomic classification.</title>
        <authorList>
            <person name="Goeker M."/>
        </authorList>
    </citation>
    <scope>NUCLEOTIDE SEQUENCE [LARGE SCALE GENOMIC DNA]</scope>
    <source>
        <strain evidence="4 5">DSM 23520</strain>
    </source>
</reference>
<keyword evidence="4" id="KW-0966">Cell projection</keyword>
<dbReference type="EMBL" id="JBEPMX010000001">
    <property type="protein sequence ID" value="MET3682139.1"/>
    <property type="molecule type" value="Genomic_DNA"/>
</dbReference>
<comment type="similarity">
    <text evidence="1">Belongs to the FlgD family.</text>
</comment>
<proteinExistence type="inferred from homology"/>
<feature type="region of interest" description="Disordered" evidence="3">
    <location>
        <begin position="1"/>
        <end position="23"/>
    </location>
</feature>
<evidence type="ECO:0000256" key="2">
    <source>
        <dbReference type="ARBA" id="ARBA00022795"/>
    </source>
</evidence>
<accession>A0ABV2KRC3</accession>
<evidence type="ECO:0000313" key="4">
    <source>
        <dbReference type="EMBL" id="MET3682139.1"/>
    </source>
</evidence>
<gene>
    <name evidence="4" type="ORF">ABID56_000218</name>
</gene>
<keyword evidence="2" id="KW-1005">Bacterial flagellum biogenesis</keyword>
<dbReference type="Proteomes" id="UP001549167">
    <property type="component" value="Unassembled WGS sequence"/>
</dbReference>
<dbReference type="Pfam" id="PF03963">
    <property type="entry name" value="FlgD"/>
    <property type="match status" value="1"/>
</dbReference>
<feature type="compositionally biased region" description="Polar residues" evidence="3">
    <location>
        <begin position="8"/>
        <end position="22"/>
    </location>
</feature>
<keyword evidence="4" id="KW-0969">Cilium</keyword>